<dbReference type="AlphaFoldDB" id="A0A9N9DA42"/>
<dbReference type="Proteomes" id="UP000789706">
    <property type="component" value="Unassembled WGS sequence"/>
</dbReference>
<protein>
    <submittedName>
        <fullName evidence="2">8615_t:CDS:1</fullName>
    </submittedName>
</protein>
<evidence type="ECO:0000313" key="2">
    <source>
        <dbReference type="EMBL" id="CAG8632497.1"/>
    </source>
</evidence>
<keyword evidence="3" id="KW-1185">Reference proteome</keyword>
<gene>
    <name evidence="2" type="ORF">DEBURN_LOCUS10833</name>
</gene>
<reference evidence="2" key="1">
    <citation type="submission" date="2021-06" db="EMBL/GenBank/DDBJ databases">
        <authorList>
            <person name="Kallberg Y."/>
            <person name="Tangrot J."/>
            <person name="Rosling A."/>
        </authorList>
    </citation>
    <scope>NUCLEOTIDE SEQUENCE</scope>
    <source>
        <strain evidence="2">AZ414A</strain>
    </source>
</reference>
<evidence type="ECO:0000256" key="1">
    <source>
        <dbReference type="SAM" id="MobiDB-lite"/>
    </source>
</evidence>
<sequence length="310" mass="35679">MSIETVPDSGYYSISNVSVQSSITTATDDTVSIQKMPDYTYFRSLWWTEGNIHPEAKWEEAKLPYVLVEGVTLEEYERRTDEFNVHGLWEWTNYKVSVYELPLKPHETCISAIIKYFNKSCGDADDTNARIIGFGATRTRDDNSGKEADASFRPRKPRVPAPSGSDGENEPWPNIVVEVACSESIDHVFEKVKNYWLMDFSRVHDAIVIKIDPVPENRMPSRMQAWHFCSRNRIRRGADLPHRTHFEFGTHDGAGNPLNIPRGVCLIKIDLDCLYYQARSDVRIPRHILPDPIVLDFSIIREEIFYAYDV</sequence>
<dbReference type="OrthoDB" id="2313811at2759"/>
<name>A0A9N9DA42_9GLOM</name>
<feature type="compositionally biased region" description="Basic and acidic residues" evidence="1">
    <location>
        <begin position="138"/>
        <end position="152"/>
    </location>
</feature>
<dbReference type="EMBL" id="CAJVPK010003955">
    <property type="protein sequence ID" value="CAG8632497.1"/>
    <property type="molecule type" value="Genomic_DNA"/>
</dbReference>
<evidence type="ECO:0000313" key="3">
    <source>
        <dbReference type="Proteomes" id="UP000789706"/>
    </source>
</evidence>
<comment type="caution">
    <text evidence="2">The sequence shown here is derived from an EMBL/GenBank/DDBJ whole genome shotgun (WGS) entry which is preliminary data.</text>
</comment>
<proteinExistence type="predicted"/>
<organism evidence="2 3">
    <name type="scientific">Diversispora eburnea</name>
    <dbReference type="NCBI Taxonomy" id="1213867"/>
    <lineage>
        <taxon>Eukaryota</taxon>
        <taxon>Fungi</taxon>
        <taxon>Fungi incertae sedis</taxon>
        <taxon>Mucoromycota</taxon>
        <taxon>Glomeromycotina</taxon>
        <taxon>Glomeromycetes</taxon>
        <taxon>Diversisporales</taxon>
        <taxon>Diversisporaceae</taxon>
        <taxon>Diversispora</taxon>
    </lineage>
</organism>
<feature type="region of interest" description="Disordered" evidence="1">
    <location>
        <begin position="137"/>
        <end position="171"/>
    </location>
</feature>
<accession>A0A9N9DA42</accession>